<sequence>MSPFKVKKFWRTLISPVMLVL</sequence>
<gene>
    <name evidence="1" type="ORF">ZOSMA_13G00930</name>
</gene>
<dbReference type="EMBL" id="LFYR01000514">
    <property type="protein sequence ID" value="KMZ73888.1"/>
    <property type="molecule type" value="Genomic_DNA"/>
</dbReference>
<name>A0A0K9PXV8_ZOSMR</name>
<protein>
    <submittedName>
        <fullName evidence="1">Uncharacterized protein</fullName>
    </submittedName>
</protein>
<keyword evidence="2" id="KW-1185">Reference proteome</keyword>
<accession>A0A0K9PXV8</accession>
<evidence type="ECO:0000313" key="2">
    <source>
        <dbReference type="Proteomes" id="UP000036987"/>
    </source>
</evidence>
<reference evidence="2" key="1">
    <citation type="journal article" date="2016" name="Nature">
        <title>The genome of the seagrass Zostera marina reveals angiosperm adaptation to the sea.</title>
        <authorList>
            <person name="Olsen J.L."/>
            <person name="Rouze P."/>
            <person name="Verhelst B."/>
            <person name="Lin Y.-C."/>
            <person name="Bayer T."/>
            <person name="Collen J."/>
            <person name="Dattolo E."/>
            <person name="De Paoli E."/>
            <person name="Dittami S."/>
            <person name="Maumus F."/>
            <person name="Michel G."/>
            <person name="Kersting A."/>
            <person name="Lauritano C."/>
            <person name="Lohaus R."/>
            <person name="Toepel M."/>
            <person name="Tonon T."/>
            <person name="Vanneste K."/>
            <person name="Amirebrahimi M."/>
            <person name="Brakel J."/>
            <person name="Bostroem C."/>
            <person name="Chovatia M."/>
            <person name="Grimwood J."/>
            <person name="Jenkins J.W."/>
            <person name="Jueterbock A."/>
            <person name="Mraz A."/>
            <person name="Stam W.T."/>
            <person name="Tice H."/>
            <person name="Bornberg-Bauer E."/>
            <person name="Green P.J."/>
            <person name="Pearson G.A."/>
            <person name="Procaccini G."/>
            <person name="Duarte C.M."/>
            <person name="Schmutz J."/>
            <person name="Reusch T.B.H."/>
            <person name="Van de Peer Y."/>
        </authorList>
    </citation>
    <scope>NUCLEOTIDE SEQUENCE [LARGE SCALE GENOMIC DNA]</scope>
    <source>
        <strain evidence="2">cv. Finnish</strain>
    </source>
</reference>
<dbReference type="Proteomes" id="UP000036987">
    <property type="component" value="Unassembled WGS sequence"/>
</dbReference>
<evidence type="ECO:0000313" key="1">
    <source>
        <dbReference type="EMBL" id="KMZ73888.1"/>
    </source>
</evidence>
<proteinExistence type="predicted"/>
<dbReference type="AlphaFoldDB" id="A0A0K9PXV8"/>
<comment type="caution">
    <text evidence="1">The sequence shown here is derived from an EMBL/GenBank/DDBJ whole genome shotgun (WGS) entry which is preliminary data.</text>
</comment>
<organism evidence="1 2">
    <name type="scientific">Zostera marina</name>
    <name type="common">Eelgrass</name>
    <dbReference type="NCBI Taxonomy" id="29655"/>
    <lineage>
        <taxon>Eukaryota</taxon>
        <taxon>Viridiplantae</taxon>
        <taxon>Streptophyta</taxon>
        <taxon>Embryophyta</taxon>
        <taxon>Tracheophyta</taxon>
        <taxon>Spermatophyta</taxon>
        <taxon>Magnoliopsida</taxon>
        <taxon>Liliopsida</taxon>
        <taxon>Zosteraceae</taxon>
        <taxon>Zostera</taxon>
    </lineage>
</organism>